<dbReference type="InterPro" id="IPR045345">
    <property type="entry name" value="Gag_p24_C"/>
</dbReference>
<accession>A0A3M0JTK6</accession>
<sequence>MFVERLTQAVELQVKNEGAQEHVLEEMALTNANEQCKAAILSLPMDPAPALDDMLHVCTQKVPFMTAHLNHSSRDDSDHRKELPQQMPCHHPKEEQRVSCGIRLDIGHLNAL</sequence>
<reference evidence="3 4" key="1">
    <citation type="submission" date="2018-07" db="EMBL/GenBank/DDBJ databases">
        <title>A high quality draft genome assembly of the barn swallow (H. rustica rustica).</title>
        <authorList>
            <person name="Formenti G."/>
            <person name="Chiara M."/>
            <person name="Poveda L."/>
            <person name="Francoijs K.-J."/>
            <person name="Bonisoli-Alquati A."/>
            <person name="Canova L."/>
            <person name="Gianfranceschi L."/>
            <person name="Horner D.S."/>
            <person name="Saino N."/>
        </authorList>
    </citation>
    <scope>NUCLEOTIDE SEQUENCE [LARGE SCALE GENOMIC DNA]</scope>
    <source>
        <strain evidence="3">Chelidonia</strain>
        <tissue evidence="3">Blood</tissue>
    </source>
</reference>
<organism evidence="3 4">
    <name type="scientific">Hirundo rustica rustica</name>
    <dbReference type="NCBI Taxonomy" id="333673"/>
    <lineage>
        <taxon>Eukaryota</taxon>
        <taxon>Metazoa</taxon>
        <taxon>Chordata</taxon>
        <taxon>Craniata</taxon>
        <taxon>Vertebrata</taxon>
        <taxon>Euteleostomi</taxon>
        <taxon>Archelosauria</taxon>
        <taxon>Archosauria</taxon>
        <taxon>Dinosauria</taxon>
        <taxon>Saurischia</taxon>
        <taxon>Theropoda</taxon>
        <taxon>Coelurosauria</taxon>
        <taxon>Aves</taxon>
        <taxon>Neognathae</taxon>
        <taxon>Neoaves</taxon>
        <taxon>Telluraves</taxon>
        <taxon>Australaves</taxon>
        <taxon>Passeriformes</taxon>
        <taxon>Sylvioidea</taxon>
        <taxon>Hirundinidae</taxon>
        <taxon>Hirundo</taxon>
    </lineage>
</organism>
<dbReference type="SUPFAM" id="SSF47353">
    <property type="entry name" value="Retrovirus capsid dimerization domain-like"/>
    <property type="match status" value="1"/>
</dbReference>
<protein>
    <recommendedName>
        <fullName evidence="2">Retroviral nucleocapsid Gag protein p24 C-terminal domain-containing protein</fullName>
    </recommendedName>
</protein>
<evidence type="ECO:0000256" key="1">
    <source>
        <dbReference type="SAM" id="MobiDB-lite"/>
    </source>
</evidence>
<dbReference type="Gene3D" id="1.10.1200.30">
    <property type="match status" value="1"/>
</dbReference>
<keyword evidence="4" id="KW-1185">Reference proteome</keyword>
<gene>
    <name evidence="3" type="ORF">DUI87_20741</name>
</gene>
<evidence type="ECO:0000313" key="3">
    <source>
        <dbReference type="EMBL" id="RMC03541.1"/>
    </source>
</evidence>
<dbReference type="Pfam" id="PF19317">
    <property type="entry name" value="Gag_p24_C"/>
    <property type="match status" value="1"/>
</dbReference>
<evidence type="ECO:0000313" key="4">
    <source>
        <dbReference type="Proteomes" id="UP000269221"/>
    </source>
</evidence>
<dbReference type="EMBL" id="QRBI01000131">
    <property type="protein sequence ID" value="RMC03541.1"/>
    <property type="molecule type" value="Genomic_DNA"/>
</dbReference>
<dbReference type="AlphaFoldDB" id="A0A3M0JTK6"/>
<proteinExistence type="predicted"/>
<dbReference type="InterPro" id="IPR008916">
    <property type="entry name" value="Retrov_capsid_C"/>
</dbReference>
<name>A0A3M0JTK6_HIRRU</name>
<evidence type="ECO:0000259" key="2">
    <source>
        <dbReference type="Pfam" id="PF19317"/>
    </source>
</evidence>
<feature type="compositionally biased region" description="Basic and acidic residues" evidence="1">
    <location>
        <begin position="72"/>
        <end position="83"/>
    </location>
</feature>
<dbReference type="Proteomes" id="UP000269221">
    <property type="component" value="Unassembled WGS sequence"/>
</dbReference>
<feature type="region of interest" description="Disordered" evidence="1">
    <location>
        <begin position="70"/>
        <end position="94"/>
    </location>
</feature>
<comment type="caution">
    <text evidence="3">The sequence shown here is derived from an EMBL/GenBank/DDBJ whole genome shotgun (WGS) entry which is preliminary data.</text>
</comment>
<feature type="domain" description="Retroviral nucleocapsid Gag protein p24 C-terminal" evidence="2">
    <location>
        <begin position="2"/>
        <end position="56"/>
    </location>
</feature>